<gene>
    <name evidence="1" type="ORF">D5S18_03165</name>
</gene>
<sequence>MAGQTVVPGLSAAAAHPLTTLDANASLTDLAWLDEVVGQARIVAIGESAHYNREALLLRHRLVRYLVERHGFDGLAIESGFAEGRSVDDWVRGGAARLDDILAQGISSLMGLWTETRGLIEWLRERSGVGFGGIDLGGSNVSLLPALDVALGYLAVADPDYQVDSALRETAAAFAAPSALSQLAAMTGYAELPTERRDALTAGLGELTVRLTSMRLDYVARTSVAAFDRARRALAQALTMDAVFRDTARGNIAGALFARDAAMADTVELILKDRRRIAVAAHNGHILRARLSFPGMPPSTMLGLHLADRFGADYVPIGTTIGSGRTLTAGEGFYRGEIFTDMDPARPDCLDALMTATHDGLFGVNLRGLSAADLAAVRAAGEQRFGNVYAEVDAAAAYDAVIHLPTLTAATPDAGAIAAAPPEVREFFAAWSGR</sequence>
<dbReference type="Gene3D" id="1.20.1440.30">
    <property type="entry name" value="Biosynthetic Protein domain"/>
    <property type="match status" value="1"/>
</dbReference>
<dbReference type="SUPFAM" id="SSF159501">
    <property type="entry name" value="EreA/ChaN-like"/>
    <property type="match status" value="1"/>
</dbReference>
<keyword evidence="2" id="KW-1185">Reference proteome</keyword>
<evidence type="ECO:0000313" key="2">
    <source>
        <dbReference type="Proteomes" id="UP000266677"/>
    </source>
</evidence>
<dbReference type="CDD" id="cd14728">
    <property type="entry name" value="Ere-like"/>
    <property type="match status" value="1"/>
</dbReference>
<reference evidence="1 2" key="1">
    <citation type="submission" date="2018-09" db="EMBL/GenBank/DDBJ databases">
        <title>YIM PH21274 draft genome.</title>
        <authorList>
            <person name="Miao C."/>
        </authorList>
    </citation>
    <scope>NUCLEOTIDE SEQUENCE [LARGE SCALE GENOMIC DNA]</scope>
    <source>
        <strain evidence="1 2">YIM PH 21724</strain>
    </source>
</reference>
<organism evidence="1 2">
    <name type="scientific">Nocardia panacis</name>
    <dbReference type="NCBI Taxonomy" id="2340916"/>
    <lineage>
        <taxon>Bacteria</taxon>
        <taxon>Bacillati</taxon>
        <taxon>Actinomycetota</taxon>
        <taxon>Actinomycetes</taxon>
        <taxon>Mycobacteriales</taxon>
        <taxon>Nocardiaceae</taxon>
        <taxon>Nocardia</taxon>
    </lineage>
</organism>
<comment type="caution">
    <text evidence="1">The sequence shown here is derived from an EMBL/GenBank/DDBJ whole genome shotgun (WGS) entry which is preliminary data.</text>
</comment>
<protein>
    <submittedName>
        <fullName evidence="1">Erythromycin esterase family protein</fullName>
    </submittedName>
</protein>
<dbReference type="Gene3D" id="3.40.1660.10">
    <property type="entry name" value="EreA-like (biosynthetic domain)"/>
    <property type="match status" value="1"/>
</dbReference>
<dbReference type="AlphaFoldDB" id="A0A3A4K3B9"/>
<dbReference type="InterPro" id="IPR052036">
    <property type="entry name" value="Hydrolase/PRTase-associated"/>
</dbReference>
<dbReference type="Pfam" id="PF05139">
    <property type="entry name" value="Erythro_esteras"/>
    <property type="match status" value="1"/>
</dbReference>
<evidence type="ECO:0000313" key="1">
    <source>
        <dbReference type="EMBL" id="RJO79343.1"/>
    </source>
</evidence>
<dbReference type="PANTHER" id="PTHR31299:SF0">
    <property type="entry name" value="ESTERASE, PUTATIVE (AFU_ORTHOLOGUE AFUA_1G05850)-RELATED"/>
    <property type="match status" value="1"/>
</dbReference>
<dbReference type="EMBL" id="QZFU01000010">
    <property type="protein sequence ID" value="RJO79343.1"/>
    <property type="molecule type" value="Genomic_DNA"/>
</dbReference>
<dbReference type="RefSeq" id="WP_120037775.1">
    <property type="nucleotide sequence ID" value="NZ_QZFU01000010.1"/>
</dbReference>
<dbReference type="Gene3D" id="3.30.1870.10">
    <property type="entry name" value="EreA-like, domain 2"/>
    <property type="match status" value="1"/>
</dbReference>
<dbReference type="OrthoDB" id="9810066at2"/>
<accession>A0A3A4K3B9</accession>
<dbReference type="GO" id="GO:0046677">
    <property type="term" value="P:response to antibiotic"/>
    <property type="evidence" value="ECO:0007669"/>
    <property type="project" value="InterPro"/>
</dbReference>
<dbReference type="InterPro" id="IPR007815">
    <property type="entry name" value="Emycin_Estase"/>
</dbReference>
<name>A0A3A4K3B9_9NOCA</name>
<dbReference type="Proteomes" id="UP000266677">
    <property type="component" value="Unassembled WGS sequence"/>
</dbReference>
<proteinExistence type="predicted"/>
<dbReference type="PANTHER" id="PTHR31299">
    <property type="entry name" value="ESTERASE, PUTATIVE (AFU_ORTHOLOGUE AFUA_1G05850)-RELATED"/>
    <property type="match status" value="1"/>
</dbReference>